<name>A0ABQ2LG73_9PROT</name>
<dbReference type="InterPro" id="IPR000531">
    <property type="entry name" value="Beta-barrel_TonB"/>
</dbReference>
<evidence type="ECO:0000256" key="2">
    <source>
        <dbReference type="ARBA" id="ARBA00022448"/>
    </source>
</evidence>
<dbReference type="CDD" id="cd01347">
    <property type="entry name" value="ligand_gated_channel"/>
    <property type="match status" value="1"/>
</dbReference>
<dbReference type="PANTHER" id="PTHR30069:SF29">
    <property type="entry name" value="HEMOGLOBIN AND HEMOGLOBIN-HAPTOGLOBIN-BINDING PROTEIN 1-RELATED"/>
    <property type="match status" value="1"/>
</dbReference>
<dbReference type="InterPro" id="IPR037066">
    <property type="entry name" value="Plug_dom_sf"/>
</dbReference>
<evidence type="ECO:0000313" key="15">
    <source>
        <dbReference type="Proteomes" id="UP000602381"/>
    </source>
</evidence>
<organism evidence="14 15">
    <name type="scientific">Iodidimonas muriae</name>
    <dbReference type="NCBI Taxonomy" id="261467"/>
    <lineage>
        <taxon>Bacteria</taxon>
        <taxon>Pseudomonadati</taxon>
        <taxon>Pseudomonadota</taxon>
        <taxon>Alphaproteobacteria</taxon>
        <taxon>Iodidimonadales</taxon>
        <taxon>Iodidimonadaceae</taxon>
        <taxon>Iodidimonas</taxon>
    </lineage>
</organism>
<evidence type="ECO:0000256" key="6">
    <source>
        <dbReference type="ARBA" id="ARBA00023077"/>
    </source>
</evidence>
<evidence type="ECO:0000259" key="13">
    <source>
        <dbReference type="Pfam" id="PF07715"/>
    </source>
</evidence>
<evidence type="ECO:0000256" key="11">
    <source>
        <dbReference type="RuleBase" id="RU003357"/>
    </source>
</evidence>
<keyword evidence="2 10" id="KW-0813">Transport</keyword>
<keyword evidence="7 10" id="KW-0472">Membrane</keyword>
<keyword evidence="3 10" id="KW-1134">Transmembrane beta strand</keyword>
<evidence type="ECO:0000256" key="8">
    <source>
        <dbReference type="ARBA" id="ARBA00023170"/>
    </source>
</evidence>
<evidence type="ECO:0000256" key="10">
    <source>
        <dbReference type="PROSITE-ProRule" id="PRU01360"/>
    </source>
</evidence>
<dbReference type="PANTHER" id="PTHR30069">
    <property type="entry name" value="TONB-DEPENDENT OUTER MEMBRANE RECEPTOR"/>
    <property type="match status" value="1"/>
</dbReference>
<keyword evidence="9 10" id="KW-0998">Cell outer membrane</keyword>
<keyword evidence="4 10" id="KW-0812">Transmembrane</keyword>
<evidence type="ECO:0000256" key="5">
    <source>
        <dbReference type="ARBA" id="ARBA00022729"/>
    </source>
</evidence>
<protein>
    <submittedName>
        <fullName evidence="14">TonB-dependent receptor</fullName>
    </submittedName>
</protein>
<comment type="subcellular location">
    <subcellularLocation>
        <location evidence="1 10">Cell outer membrane</location>
        <topology evidence="1 10">Multi-pass membrane protein</topology>
    </subcellularLocation>
</comment>
<keyword evidence="8 14" id="KW-0675">Receptor</keyword>
<keyword evidence="5" id="KW-0732">Signal</keyword>
<dbReference type="Gene3D" id="2.170.130.10">
    <property type="entry name" value="TonB-dependent receptor, plug domain"/>
    <property type="match status" value="1"/>
</dbReference>
<dbReference type="Pfam" id="PF07715">
    <property type="entry name" value="Plug"/>
    <property type="match status" value="1"/>
</dbReference>
<dbReference type="SUPFAM" id="SSF56935">
    <property type="entry name" value="Porins"/>
    <property type="match status" value="1"/>
</dbReference>
<comment type="similarity">
    <text evidence="10 11">Belongs to the TonB-dependent receptor family.</text>
</comment>
<dbReference type="InterPro" id="IPR036942">
    <property type="entry name" value="Beta-barrel_TonB_sf"/>
</dbReference>
<feature type="domain" description="TonB-dependent receptor-like beta-barrel" evidence="12">
    <location>
        <begin position="277"/>
        <end position="658"/>
    </location>
</feature>
<dbReference type="InterPro" id="IPR012910">
    <property type="entry name" value="Plug_dom"/>
</dbReference>
<gene>
    <name evidence="14" type="ORF">GCM10007972_25990</name>
</gene>
<proteinExistence type="inferred from homology"/>
<keyword evidence="6 11" id="KW-0798">TonB box</keyword>
<evidence type="ECO:0000259" key="12">
    <source>
        <dbReference type="Pfam" id="PF00593"/>
    </source>
</evidence>
<reference evidence="15" key="1">
    <citation type="journal article" date="2019" name="Int. J. Syst. Evol. Microbiol.">
        <title>The Global Catalogue of Microorganisms (GCM) 10K type strain sequencing project: providing services to taxonomists for standard genome sequencing and annotation.</title>
        <authorList>
            <consortium name="The Broad Institute Genomics Platform"/>
            <consortium name="The Broad Institute Genome Sequencing Center for Infectious Disease"/>
            <person name="Wu L."/>
            <person name="Ma J."/>
        </authorList>
    </citation>
    <scope>NUCLEOTIDE SEQUENCE [LARGE SCALE GENOMIC DNA]</scope>
    <source>
        <strain evidence="15">JCM 17843</strain>
    </source>
</reference>
<feature type="domain" description="TonB-dependent receptor plug" evidence="13">
    <location>
        <begin position="45"/>
        <end position="150"/>
    </location>
</feature>
<dbReference type="InterPro" id="IPR039426">
    <property type="entry name" value="TonB-dep_rcpt-like"/>
</dbReference>
<evidence type="ECO:0000256" key="9">
    <source>
        <dbReference type="ARBA" id="ARBA00023237"/>
    </source>
</evidence>
<dbReference type="EMBL" id="BMOV01000012">
    <property type="protein sequence ID" value="GGO16662.1"/>
    <property type="molecule type" value="Genomic_DNA"/>
</dbReference>
<comment type="caution">
    <text evidence="14">The sequence shown here is derived from an EMBL/GenBank/DDBJ whole genome shotgun (WGS) entry which is preliminary data.</text>
</comment>
<evidence type="ECO:0000313" key="14">
    <source>
        <dbReference type="EMBL" id="GGO16662.1"/>
    </source>
</evidence>
<accession>A0ABQ2LG73</accession>
<dbReference type="Gene3D" id="2.40.170.20">
    <property type="entry name" value="TonB-dependent receptor, beta-barrel domain"/>
    <property type="match status" value="1"/>
</dbReference>
<sequence>MRALGVVLCLSMVPGSPLSAQIVDEIRVTATRLSDPEARRVYGESVLLADDFAKAPTIHMDEILGQIPGLSLFRRASSLLANPTTQGVSLRGIGPNGAGRALVLLDGVPLNDPFGGWVFWSALDPRRIAQASVVRGSGAGPYGNQALTGVIRLESKMPADFTLDGMAEIGTRGTRLLSLGIGDRHDKMSYALSGHYRESDGFILRDKQSRGAVDVPAKSDVARLSGVVEAAMSDNITLSGQLGWFEENRSNGTLLTGNDAEVLDGSLRLVRDAGPSELGYELTAFITERDFSSRFSAVDEARASERSVLDQFSVPSRGAGLLAVLRVPLGAGQSLDLGGDVRRLEGETNESFRNLGDGFTRVRRAGGDQWLAGLYADYAGTVFDRLDLSGGIRLDYWRTFNGVLMESDLADGSLVRDDAIFDRDGLLLNGRLGARYRLTDALSARFSGYSGFRLPSLNEFFRPFRVGNDITEANPDLEPERLYGFDLGVQFQPLNTISLGATYFRNWLHDGVGNITVALGPGIFPPTGFVPAGGSLRQRQNIDRITADGIEMEGRVAVGGQLSMVLRYLYVNARITDAGEIADLAGKRVAQSPKHSLTVGADWTPAPKWSVNFDGRYTGAQFDDDGNSRSLSSAFTLDLAIRYRLSADMQMFLAAENIFGETVESQTTGDGDILRAQPQLFSLGVELSL</sequence>
<evidence type="ECO:0000256" key="1">
    <source>
        <dbReference type="ARBA" id="ARBA00004571"/>
    </source>
</evidence>
<dbReference type="PROSITE" id="PS52016">
    <property type="entry name" value="TONB_DEPENDENT_REC_3"/>
    <property type="match status" value="1"/>
</dbReference>
<dbReference type="RefSeq" id="WP_188874062.1">
    <property type="nucleotide sequence ID" value="NZ_BMOV01000012.1"/>
</dbReference>
<evidence type="ECO:0000256" key="7">
    <source>
        <dbReference type="ARBA" id="ARBA00023136"/>
    </source>
</evidence>
<evidence type="ECO:0000256" key="4">
    <source>
        <dbReference type="ARBA" id="ARBA00022692"/>
    </source>
</evidence>
<evidence type="ECO:0000256" key="3">
    <source>
        <dbReference type="ARBA" id="ARBA00022452"/>
    </source>
</evidence>
<dbReference type="Pfam" id="PF00593">
    <property type="entry name" value="TonB_dep_Rec_b-barrel"/>
    <property type="match status" value="1"/>
</dbReference>
<keyword evidence="15" id="KW-1185">Reference proteome</keyword>
<dbReference type="Proteomes" id="UP000602381">
    <property type="component" value="Unassembled WGS sequence"/>
</dbReference>